<reference evidence="2" key="1">
    <citation type="submission" date="2025-08" db="UniProtKB">
        <authorList>
            <consortium name="Ensembl"/>
        </authorList>
    </citation>
    <scope>IDENTIFICATION</scope>
</reference>
<dbReference type="SMART" id="SM01243">
    <property type="entry name" value="IRF-3"/>
    <property type="match status" value="1"/>
</dbReference>
<dbReference type="PANTHER" id="PTHR11949:SF1">
    <property type="entry name" value="INTERFERON REGULATORY FACTOR 3"/>
    <property type="match status" value="1"/>
</dbReference>
<dbReference type="InterPro" id="IPR008984">
    <property type="entry name" value="SMAD_FHA_dom_sf"/>
</dbReference>
<dbReference type="InterPro" id="IPR019471">
    <property type="entry name" value="Interferon_reg_factor-3"/>
</dbReference>
<protein>
    <submittedName>
        <fullName evidence="2">Interferon regulatory factor 3</fullName>
    </submittedName>
</protein>
<evidence type="ECO:0000313" key="3">
    <source>
        <dbReference type="Proteomes" id="UP000264820"/>
    </source>
</evidence>
<proteinExistence type="predicted"/>
<keyword evidence="3" id="KW-1185">Reference proteome</keyword>
<dbReference type="PROSITE" id="PS51507">
    <property type="entry name" value="IRF_2"/>
    <property type="match status" value="1"/>
</dbReference>
<sequence length="464" mass="52102">MAHSKPLFIQWLRAQIDSGAYPGVQWTNQEQTEFCIPWKHALRQDSSDSDILIFKCHASGLFFSRWNCLIVSGNGRIQGEASVWKRNFRCALRAKKFQMIADNKNDTANPHKVYRWPDESTAGANMSRIATKALPYKKYVPVSCARMCVCLLDRRIQISRHLCTVDFFNPCQLFPSAEEAAAFEFPPEQQERRHPIVIGGHMLPWQQPHPVAAEDEVGGAGSPGQPAHPMEGAVGEACGGQLAKQFLDNIHKTKDGNHFKTEFRIIVHYRGQKVSEQLVANEAGFRLIYRPEQAEPALDQESGLSLVSLPSPVTIKDQKQAKLTQCILDKLGEGLDVGVSGDVVYGQRRGEIKAFWSFSKFDHSGRPQEISKQQPQPLYPFRDFIHGILDFITLESKECGPCSLFLCLGEKWPDPQNWPWTKKLIIVEVVLTSLELLKNMAMEGGASSLKSVDLQVSLEEMVIG</sequence>
<dbReference type="STRING" id="109280.ENSHCOP00000027090"/>
<dbReference type="SUPFAM" id="SSF46785">
    <property type="entry name" value="Winged helix' DNA-binding domain"/>
    <property type="match status" value="1"/>
</dbReference>
<dbReference type="GO" id="GO:0045893">
    <property type="term" value="P:positive regulation of DNA-templated transcription"/>
    <property type="evidence" value="ECO:0007669"/>
    <property type="project" value="UniProtKB-ARBA"/>
</dbReference>
<dbReference type="InterPro" id="IPR001346">
    <property type="entry name" value="Interferon_reg_fact_DNA-bd_dom"/>
</dbReference>
<dbReference type="Pfam" id="PF00605">
    <property type="entry name" value="IRF"/>
    <property type="match status" value="1"/>
</dbReference>
<evidence type="ECO:0000313" key="2">
    <source>
        <dbReference type="Ensembl" id="ENSHCOP00000027090.1"/>
    </source>
</evidence>
<dbReference type="InterPro" id="IPR017855">
    <property type="entry name" value="SMAD-like_dom_sf"/>
</dbReference>
<dbReference type="PANTHER" id="PTHR11949">
    <property type="entry name" value="INTERFERON REGULATORY FACTOR"/>
    <property type="match status" value="1"/>
</dbReference>
<accession>A0A3Q2Z879</accession>
<dbReference type="Gene3D" id="1.10.10.10">
    <property type="entry name" value="Winged helix-like DNA-binding domain superfamily/Winged helix DNA-binding domain"/>
    <property type="match status" value="1"/>
</dbReference>
<feature type="domain" description="IRF tryptophan pentad repeat" evidence="1">
    <location>
        <begin position="5"/>
        <end position="118"/>
    </location>
</feature>
<dbReference type="GO" id="GO:0002376">
    <property type="term" value="P:immune system process"/>
    <property type="evidence" value="ECO:0007669"/>
    <property type="project" value="TreeGrafter"/>
</dbReference>
<dbReference type="Ensembl" id="ENSHCOT00000027930.1">
    <property type="protein sequence ID" value="ENSHCOP00000027090.1"/>
    <property type="gene ID" value="ENSHCOG00000018749.1"/>
</dbReference>
<reference evidence="2" key="2">
    <citation type="submission" date="2025-09" db="UniProtKB">
        <authorList>
            <consortium name="Ensembl"/>
        </authorList>
    </citation>
    <scope>IDENTIFICATION</scope>
</reference>
<dbReference type="GO" id="GO:0005634">
    <property type="term" value="C:nucleus"/>
    <property type="evidence" value="ECO:0007669"/>
    <property type="project" value="TreeGrafter"/>
</dbReference>
<dbReference type="Proteomes" id="UP000264820">
    <property type="component" value="Unplaced"/>
</dbReference>
<dbReference type="GO" id="GO:0000981">
    <property type="term" value="F:DNA-binding transcription factor activity, RNA polymerase II-specific"/>
    <property type="evidence" value="ECO:0007669"/>
    <property type="project" value="TreeGrafter"/>
</dbReference>
<dbReference type="SMART" id="SM00348">
    <property type="entry name" value="IRF"/>
    <property type="match status" value="1"/>
</dbReference>
<dbReference type="Pfam" id="PF10401">
    <property type="entry name" value="IRF-3"/>
    <property type="match status" value="1"/>
</dbReference>
<dbReference type="PRINTS" id="PR00267">
    <property type="entry name" value="INTFRNREGFCT"/>
</dbReference>
<dbReference type="SUPFAM" id="SSF49879">
    <property type="entry name" value="SMAD/FHA domain"/>
    <property type="match status" value="1"/>
</dbReference>
<dbReference type="FunFam" id="2.60.200.10:FF:000014">
    <property type="entry name" value="Interferon regulatory factor 3"/>
    <property type="match status" value="1"/>
</dbReference>
<evidence type="ECO:0000259" key="1">
    <source>
        <dbReference type="PROSITE" id="PS51507"/>
    </source>
</evidence>
<dbReference type="InterPro" id="IPR036390">
    <property type="entry name" value="WH_DNA-bd_sf"/>
</dbReference>
<organism evidence="2 3">
    <name type="scientific">Hippocampus comes</name>
    <name type="common">Tiger tail seahorse</name>
    <dbReference type="NCBI Taxonomy" id="109280"/>
    <lineage>
        <taxon>Eukaryota</taxon>
        <taxon>Metazoa</taxon>
        <taxon>Chordata</taxon>
        <taxon>Craniata</taxon>
        <taxon>Vertebrata</taxon>
        <taxon>Euteleostomi</taxon>
        <taxon>Actinopterygii</taxon>
        <taxon>Neopterygii</taxon>
        <taxon>Teleostei</taxon>
        <taxon>Neoteleostei</taxon>
        <taxon>Acanthomorphata</taxon>
        <taxon>Syngnathiaria</taxon>
        <taxon>Syngnathiformes</taxon>
        <taxon>Syngnathoidei</taxon>
        <taxon>Syngnathidae</taxon>
        <taxon>Hippocampus</taxon>
    </lineage>
</organism>
<name>A0A3Q2Z879_HIPCM</name>
<dbReference type="GO" id="GO:0000978">
    <property type="term" value="F:RNA polymerase II cis-regulatory region sequence-specific DNA binding"/>
    <property type="evidence" value="ECO:0007669"/>
    <property type="project" value="TreeGrafter"/>
</dbReference>
<dbReference type="InterPro" id="IPR036388">
    <property type="entry name" value="WH-like_DNA-bd_sf"/>
</dbReference>
<dbReference type="Gene3D" id="2.60.200.10">
    <property type="match status" value="1"/>
</dbReference>
<dbReference type="AlphaFoldDB" id="A0A3Q2Z879"/>
<dbReference type="GeneTree" id="ENSGT00940000160569"/>